<dbReference type="Proteomes" id="UP000887564">
    <property type="component" value="Unplaced"/>
</dbReference>
<dbReference type="Pfam" id="PF07662">
    <property type="entry name" value="Nucleos_tra2_C"/>
    <property type="match status" value="1"/>
</dbReference>
<evidence type="ECO:0000313" key="3">
    <source>
        <dbReference type="Proteomes" id="UP000887564"/>
    </source>
</evidence>
<evidence type="ECO:0000313" key="4">
    <source>
        <dbReference type="WBParaSite" id="PEQ_0000265801-mRNA-1"/>
    </source>
</evidence>
<name>A0A914R8R5_PAREQ</name>
<organism evidence="3 4">
    <name type="scientific">Parascaris equorum</name>
    <name type="common">Equine roundworm</name>
    <dbReference type="NCBI Taxonomy" id="6256"/>
    <lineage>
        <taxon>Eukaryota</taxon>
        <taxon>Metazoa</taxon>
        <taxon>Ecdysozoa</taxon>
        <taxon>Nematoda</taxon>
        <taxon>Chromadorea</taxon>
        <taxon>Rhabditida</taxon>
        <taxon>Spirurina</taxon>
        <taxon>Ascaridomorpha</taxon>
        <taxon>Ascaridoidea</taxon>
        <taxon>Ascarididae</taxon>
        <taxon>Parascaris</taxon>
    </lineage>
</organism>
<evidence type="ECO:0000256" key="1">
    <source>
        <dbReference type="SAM" id="Phobius"/>
    </source>
</evidence>
<keyword evidence="1" id="KW-0812">Transmembrane</keyword>
<dbReference type="GO" id="GO:0005886">
    <property type="term" value="C:plasma membrane"/>
    <property type="evidence" value="ECO:0007669"/>
    <property type="project" value="TreeGrafter"/>
</dbReference>
<sequence length="114" mass="12724">MAILANLIVFLALLAFANNVISWLIGLLGYEGWNLEVILGYAFFPLAYLMGVTSSTEQTLRVAQLMGTKTILNEFIAYQKLGEMVSADPPLLTVILCTFQEKTRRKTIVQKPKI</sequence>
<protein>
    <submittedName>
        <fullName evidence="4">Concentrative nucleoside transporter C-terminal domain-containing protein</fullName>
    </submittedName>
</protein>
<dbReference type="PANTHER" id="PTHR10590">
    <property type="entry name" value="SODIUM/NUCLEOSIDE COTRANSPORTER"/>
    <property type="match status" value="1"/>
</dbReference>
<reference evidence="4" key="1">
    <citation type="submission" date="2022-11" db="UniProtKB">
        <authorList>
            <consortium name="WormBaseParasite"/>
        </authorList>
    </citation>
    <scope>IDENTIFICATION</scope>
</reference>
<dbReference type="PANTHER" id="PTHR10590:SF4">
    <property type="entry name" value="SOLUTE CARRIER FAMILY 28 MEMBER 3"/>
    <property type="match status" value="1"/>
</dbReference>
<dbReference type="InterPro" id="IPR008276">
    <property type="entry name" value="C_nuclsd_transpt"/>
</dbReference>
<keyword evidence="3" id="KW-1185">Reference proteome</keyword>
<feature type="transmembrane region" description="Helical" evidence="1">
    <location>
        <begin position="33"/>
        <end position="51"/>
    </location>
</feature>
<accession>A0A914R8R5</accession>
<keyword evidence="1" id="KW-1133">Transmembrane helix</keyword>
<keyword evidence="1" id="KW-0472">Membrane</keyword>
<dbReference type="InterPro" id="IPR011657">
    <property type="entry name" value="CNT_C_dom"/>
</dbReference>
<dbReference type="GO" id="GO:0005415">
    <property type="term" value="F:nucleoside:sodium symporter activity"/>
    <property type="evidence" value="ECO:0007669"/>
    <property type="project" value="TreeGrafter"/>
</dbReference>
<proteinExistence type="predicted"/>
<dbReference type="AlphaFoldDB" id="A0A914R8R5"/>
<dbReference type="WBParaSite" id="PEQ_0000265801-mRNA-1">
    <property type="protein sequence ID" value="PEQ_0000265801-mRNA-1"/>
    <property type="gene ID" value="PEQ_0000265801"/>
</dbReference>
<feature type="domain" description="Concentrative nucleoside transporter C-terminal" evidence="2">
    <location>
        <begin position="2"/>
        <end position="86"/>
    </location>
</feature>
<evidence type="ECO:0000259" key="2">
    <source>
        <dbReference type="Pfam" id="PF07662"/>
    </source>
</evidence>